<feature type="region of interest" description="Disordered" evidence="1">
    <location>
        <begin position="217"/>
        <end position="378"/>
    </location>
</feature>
<reference evidence="3" key="1">
    <citation type="submission" date="2021-01" db="EMBL/GenBank/DDBJ databases">
        <authorList>
            <person name="Corre E."/>
            <person name="Pelletier E."/>
            <person name="Niang G."/>
            <person name="Scheremetjew M."/>
            <person name="Finn R."/>
            <person name="Kale V."/>
            <person name="Holt S."/>
            <person name="Cochrane G."/>
            <person name="Meng A."/>
            <person name="Brown T."/>
            <person name="Cohen L."/>
        </authorList>
    </citation>
    <scope>NUCLEOTIDE SEQUENCE</scope>
    <source>
        <strain evidence="3">NIES-2562</strain>
    </source>
</reference>
<protein>
    <recommendedName>
        <fullName evidence="2">PH domain-containing protein</fullName>
    </recommendedName>
</protein>
<feature type="compositionally biased region" description="Basic and acidic residues" evidence="1">
    <location>
        <begin position="248"/>
        <end position="268"/>
    </location>
</feature>
<evidence type="ECO:0000259" key="2">
    <source>
        <dbReference type="PROSITE" id="PS50003"/>
    </source>
</evidence>
<dbReference type="EMBL" id="HBIB01003117">
    <property type="protein sequence ID" value="CAE0239845.1"/>
    <property type="molecule type" value="Transcribed_RNA"/>
</dbReference>
<dbReference type="PANTHER" id="PTHR14336">
    <property type="entry name" value="TANDEM PH DOMAIN CONTAINING PROTEIN"/>
    <property type="match status" value="1"/>
</dbReference>
<organism evidence="3">
    <name type="scientific">Palpitomonas bilix</name>
    <dbReference type="NCBI Taxonomy" id="652834"/>
    <lineage>
        <taxon>Eukaryota</taxon>
        <taxon>Eukaryota incertae sedis</taxon>
    </lineage>
</organism>
<dbReference type="AlphaFoldDB" id="A0A7S3CWZ2"/>
<sequence length="378" mass="42078">MGRLTVTKRERSATLSPHDTPRDKRSREVIMGHEVIKTGWLMKQGGGNKSKSYKKRLFVLGRQAVEGVCFIAYFKKDSPLAAGVIYLDGNNKIVEETDVQKSLGKKFCIAISTGLSDLGARTFYLSADTEEDHNAWMTDIKAALEGEKLRVENIENVSFPQSRMERKEQAVSEENAYLKSELDNYLAEGGDDSIQRYYLQALTNVLTIEERRTDIVFREGEGAASGMDEQMEDDGREEEDKEEEKEGEDEKYGAKVVTKEEGKVKEGKDMEEETEGGVNVIEEEEEEAGGGTLAESMERLDIEKKELSASEEEAKAADGMSTEADRQVGSGEGEEGIELNKEDGKEATGHEVKLERENVGEKEIGTSSDEEGIRDEKV</sequence>
<accession>A0A7S3CWZ2</accession>
<feature type="compositionally biased region" description="Basic and acidic residues" evidence="1">
    <location>
        <begin position="296"/>
        <end position="316"/>
    </location>
</feature>
<evidence type="ECO:0000313" key="3">
    <source>
        <dbReference type="EMBL" id="CAE0239845.1"/>
    </source>
</evidence>
<feature type="compositionally biased region" description="Acidic residues" evidence="1">
    <location>
        <begin position="368"/>
        <end position="378"/>
    </location>
</feature>
<feature type="domain" description="PH" evidence="2">
    <location>
        <begin position="34"/>
        <end position="145"/>
    </location>
</feature>
<dbReference type="Pfam" id="PF00169">
    <property type="entry name" value="PH"/>
    <property type="match status" value="1"/>
</dbReference>
<proteinExistence type="predicted"/>
<dbReference type="SMART" id="SM00233">
    <property type="entry name" value="PH"/>
    <property type="match status" value="1"/>
</dbReference>
<feature type="compositionally biased region" description="Acidic residues" evidence="1">
    <location>
        <begin position="229"/>
        <end position="247"/>
    </location>
</feature>
<feature type="compositionally biased region" description="Basic and acidic residues" evidence="1">
    <location>
        <begin position="338"/>
        <end position="364"/>
    </location>
</feature>
<dbReference type="InterPro" id="IPR011993">
    <property type="entry name" value="PH-like_dom_sf"/>
</dbReference>
<dbReference type="PROSITE" id="PS50003">
    <property type="entry name" value="PH_DOMAIN"/>
    <property type="match status" value="1"/>
</dbReference>
<name>A0A7S3CWZ2_9EUKA</name>
<dbReference type="InterPro" id="IPR051707">
    <property type="entry name" value="PI-Interact_SigTrans_Reg"/>
</dbReference>
<feature type="compositionally biased region" description="Acidic residues" evidence="1">
    <location>
        <begin position="269"/>
        <end position="288"/>
    </location>
</feature>
<feature type="region of interest" description="Disordered" evidence="1">
    <location>
        <begin position="1"/>
        <end position="25"/>
    </location>
</feature>
<gene>
    <name evidence="3" type="ORF">PBIL07802_LOCUS1996</name>
</gene>
<dbReference type="InterPro" id="IPR001849">
    <property type="entry name" value="PH_domain"/>
</dbReference>
<dbReference type="SUPFAM" id="SSF50729">
    <property type="entry name" value="PH domain-like"/>
    <property type="match status" value="1"/>
</dbReference>
<evidence type="ECO:0000256" key="1">
    <source>
        <dbReference type="SAM" id="MobiDB-lite"/>
    </source>
</evidence>
<dbReference type="Gene3D" id="2.30.29.30">
    <property type="entry name" value="Pleckstrin-homology domain (PH domain)/Phosphotyrosine-binding domain (PTB)"/>
    <property type="match status" value="1"/>
</dbReference>